<gene>
    <name evidence="1" type="ORF">LRS13_01135</name>
</gene>
<evidence type="ECO:0000313" key="1">
    <source>
        <dbReference type="EMBL" id="UUY04162.1"/>
    </source>
</evidence>
<organism evidence="1 2">
    <name type="scientific">Svornostia abyssi</name>
    <dbReference type="NCBI Taxonomy" id="2898438"/>
    <lineage>
        <taxon>Bacteria</taxon>
        <taxon>Bacillati</taxon>
        <taxon>Actinomycetota</taxon>
        <taxon>Thermoleophilia</taxon>
        <taxon>Solirubrobacterales</taxon>
        <taxon>Baekduiaceae</taxon>
        <taxon>Svornostia</taxon>
    </lineage>
</organism>
<reference evidence="2" key="1">
    <citation type="submission" date="2021-11" db="EMBL/GenBank/DDBJ databases">
        <title>Cultivation dependent microbiological survey of springs from the worlds oldest radium mine currently devoted to the extraction of radon-saturated water.</title>
        <authorList>
            <person name="Kapinusova G."/>
            <person name="Smrhova T."/>
            <person name="Strejcek M."/>
            <person name="Suman J."/>
            <person name="Jani K."/>
            <person name="Pajer P."/>
            <person name="Uhlik O."/>
        </authorList>
    </citation>
    <scope>NUCLEOTIDE SEQUENCE [LARGE SCALE GENOMIC DNA]</scope>
    <source>
        <strain evidence="2">J379</strain>
    </source>
</reference>
<protein>
    <submittedName>
        <fullName evidence="1">Uncharacterized protein</fullName>
    </submittedName>
</protein>
<name>A0ABY5PIG3_9ACTN</name>
<evidence type="ECO:0000313" key="2">
    <source>
        <dbReference type="Proteomes" id="UP001058860"/>
    </source>
</evidence>
<keyword evidence="2" id="KW-1185">Reference proteome</keyword>
<accession>A0ABY5PIG3</accession>
<dbReference type="RefSeq" id="WP_353864654.1">
    <property type="nucleotide sequence ID" value="NZ_CP088295.1"/>
</dbReference>
<dbReference type="Proteomes" id="UP001058860">
    <property type="component" value="Chromosome"/>
</dbReference>
<dbReference type="EMBL" id="CP088295">
    <property type="protein sequence ID" value="UUY04162.1"/>
    <property type="molecule type" value="Genomic_DNA"/>
</dbReference>
<proteinExistence type="predicted"/>
<sequence>MSGGGDPELGDLPGLGDDLKDLTLSLPPGQVASPQATPLCSRTKFLSNSGCPSASQVGDLSLAVDVLGAGRIDERLLQGKVFNLEPQGTEGARLGLAVDVVIGPLALSGVIHLETEARLRADDSGLDSITLDNPRDLEGIPLEVRRLNLRLWGSKADHPTMQKSFMSTPTTCNAAITRVKAVSYRGDTTNAQTSFTPTGCDQLDFKPSAIFESAREADTPGELTSGVALPDEEGPLAQSHIKKATVVLPPGFELSPTVGSNPDFTGCDDAQFNRFTEGVVSCPAGSQIGTVRFRSPLLLKQELVGKVFVANPKPGEPKVRFFVNAEAGPESDAVRVKLIAKVQIDQNTGQLTTVLDDLPATPFTEFRFSFFGGPRGPVSMPRQCGTYTGDTILEPMNGNPTKTVKASVAIDQGCTSPEPFAPTLAAGVNPLLAGADTTLVTTFTRPSGHGRLKSMELQLPTGLSGKLTVAPLCPLSVAATGSCGEESRVGRVNALAGGGSDPKALSGNVYLTEGPNGALAGLNIVVDVKVGPLDFGRVVTQATIVVRPDTGLTLVVPDIPQRQEGVEANIRQLEVVLDRAGFNLNATSCAPNQFTGTVTSDTGIVAPVTAPYQPNGCDQIPFAPKVSATIGGGAAETKEDGHPSLKVVVSQQPGEANSSKMEVVLPEGIAADSERLRSVCTLEVYAQNACPPETVKGTATAYSPLLPNPLTGPVTFVQIPGSPLPGLRIKLQGALTIELTGTVKFGDKNRLVNVIDPIPDTPLSRFELDLKTGPQAPLIATKDLCQSKTNTVDGTAWSHAGSQATIKTEADVVDCRPAGTLKLGSLRSGRPSLDLRVAGGRTRVTTAQLVVPKGLEFQRAALVKKRLRISATGLKKGSKARVTVSGQSIRVTVPSGQSATVLRVRMSSGGLRASTRLRKRGRPQLTFRLNTTTADKKSSRSNLRVRPAAR</sequence>